<accession>A0ABP8ITL2</accession>
<feature type="chain" id="PRO_5046301362" description="Bacterial surface antigen (D15) domain-containing protein" evidence="1">
    <location>
        <begin position="29"/>
        <end position="635"/>
    </location>
</feature>
<evidence type="ECO:0000313" key="3">
    <source>
        <dbReference type="Proteomes" id="UP001500454"/>
    </source>
</evidence>
<proteinExistence type="predicted"/>
<reference evidence="3" key="1">
    <citation type="journal article" date="2019" name="Int. J. Syst. Evol. Microbiol.">
        <title>The Global Catalogue of Microorganisms (GCM) 10K type strain sequencing project: providing services to taxonomists for standard genome sequencing and annotation.</title>
        <authorList>
            <consortium name="The Broad Institute Genomics Platform"/>
            <consortium name="The Broad Institute Genome Sequencing Center for Infectious Disease"/>
            <person name="Wu L."/>
            <person name="Ma J."/>
        </authorList>
    </citation>
    <scope>NUCLEOTIDE SEQUENCE [LARGE SCALE GENOMIC DNA]</scope>
    <source>
        <strain evidence="3">JCM 17924</strain>
    </source>
</reference>
<organism evidence="2 3">
    <name type="scientific">Hymenobacter koreensis</name>
    <dbReference type="NCBI Taxonomy" id="1084523"/>
    <lineage>
        <taxon>Bacteria</taxon>
        <taxon>Pseudomonadati</taxon>
        <taxon>Bacteroidota</taxon>
        <taxon>Cytophagia</taxon>
        <taxon>Cytophagales</taxon>
        <taxon>Hymenobacteraceae</taxon>
        <taxon>Hymenobacter</taxon>
    </lineage>
</organism>
<gene>
    <name evidence="2" type="ORF">GCM10023186_01900</name>
</gene>
<dbReference type="Gene3D" id="2.40.160.50">
    <property type="entry name" value="membrane protein fhac: a member of the omp85/tpsb transporter family"/>
    <property type="match status" value="1"/>
</dbReference>
<keyword evidence="1" id="KW-0732">Signal</keyword>
<feature type="signal peptide" evidence="1">
    <location>
        <begin position="1"/>
        <end position="28"/>
    </location>
</feature>
<dbReference type="Proteomes" id="UP001500454">
    <property type="component" value="Unassembled WGS sequence"/>
</dbReference>
<dbReference type="EMBL" id="BAABHA010000001">
    <property type="protein sequence ID" value="GAA4372410.1"/>
    <property type="molecule type" value="Genomic_DNA"/>
</dbReference>
<evidence type="ECO:0000256" key="1">
    <source>
        <dbReference type="SAM" id="SignalP"/>
    </source>
</evidence>
<sequence length="635" mass="72138">MPKLLLRFLRVWGCCVLVVLGLAGSAMAQQPVLAQPPKATDAPDSLRNAPLDSLRRRFDQQRFLGNLKAYTKRKTIAGKALSVLFNFTERREEQAGLDAALLDRQYDRHNFKIVRRVQVVALDAFGYNINDTTRTPRNFLEKGGNFLHLTTSRRKIRKLLLFRPGQELEPQSLAETERLLRQTDFILDARVVVNERSTTQDSVDIKVITKDVFSLSGGFQLRDVGSGVATLRDKNFLARGHDFRNRFAYGLNNPQGWAYQGSYTVPLRNYLVAQARYRNEWQSEEKGAFLSRGFVSVNTEYAYSVGLSHFRQGQLISAPGEQPEQFTPLGFRVADAWLGRAFRLRSYDLGFDNPARIILATRLIRTDFTERPSPNYRNGTLGLLSVGYSVRHYYKDRYLFGFGRTEDVPTGTLLTVTGGYDLNRTLARPYFGTRVAAAGFSPLRGYLYVSGEIGRFLENGHWTEGIFNGEALAFTRLYHMANWQLRHFFWTRALIGIERQPGDLPLIIEGSRGVRGFQPDGLLRGSSRFVVNYETNLFTPVSFLGFRLAGVAFADVAWLSTNGRESPFQQKPYSGFGMGLRFRNEYLAVSTIQIMLGFYPRGIADGNGLRIFESSRSYYQFNDFSFGQPGITRYE</sequence>
<protein>
    <recommendedName>
        <fullName evidence="4">Bacterial surface antigen (D15) domain-containing protein</fullName>
    </recommendedName>
</protein>
<keyword evidence="3" id="KW-1185">Reference proteome</keyword>
<evidence type="ECO:0008006" key="4">
    <source>
        <dbReference type="Google" id="ProtNLM"/>
    </source>
</evidence>
<name>A0ABP8ITL2_9BACT</name>
<evidence type="ECO:0000313" key="2">
    <source>
        <dbReference type="EMBL" id="GAA4372410.1"/>
    </source>
</evidence>
<dbReference type="RefSeq" id="WP_345220528.1">
    <property type="nucleotide sequence ID" value="NZ_BAABHA010000001.1"/>
</dbReference>
<comment type="caution">
    <text evidence="2">The sequence shown here is derived from an EMBL/GenBank/DDBJ whole genome shotgun (WGS) entry which is preliminary data.</text>
</comment>